<keyword evidence="2" id="KW-0805">Transcription regulation</keyword>
<dbReference type="RefSeq" id="WP_209773904.1">
    <property type="nucleotide sequence ID" value="NZ_JAGINP010000048.1"/>
</dbReference>
<accession>A0ABS4SZ57</accession>
<dbReference type="PRINTS" id="PR00455">
    <property type="entry name" value="HTHTETR"/>
</dbReference>
<sequence length="198" mass="21778">MQIADTRISILETAARLYADLGYSAVSMRDVATAVGVTPANLYHHFKGKDELVREAVAHVFAQKTAPIADLLDAQGEGTDRLKFFVDYFVRLLTDDWVFFRLLVRELVDGDEKRLNDLARSVLERPFRSVSGLAGQGQSADERFMATISTIAVILGHVLLSGLLPHLPGASPDHSTPTAIAMHISTMLRRAFQSNAKD</sequence>
<protein>
    <submittedName>
        <fullName evidence="7">AcrR family transcriptional regulator</fullName>
    </submittedName>
</protein>
<proteinExistence type="predicted"/>
<keyword evidence="3 5" id="KW-0238">DNA-binding</keyword>
<dbReference type="InterPro" id="IPR050109">
    <property type="entry name" value="HTH-type_TetR-like_transc_reg"/>
</dbReference>
<organism evidence="7 8">
    <name type="scientific">Azospirillum rugosum</name>
    <dbReference type="NCBI Taxonomy" id="416170"/>
    <lineage>
        <taxon>Bacteria</taxon>
        <taxon>Pseudomonadati</taxon>
        <taxon>Pseudomonadota</taxon>
        <taxon>Alphaproteobacteria</taxon>
        <taxon>Rhodospirillales</taxon>
        <taxon>Azospirillaceae</taxon>
        <taxon>Azospirillum</taxon>
    </lineage>
</organism>
<feature type="DNA-binding region" description="H-T-H motif" evidence="5">
    <location>
        <begin position="27"/>
        <end position="46"/>
    </location>
</feature>
<gene>
    <name evidence="7" type="ORF">J2851_007068</name>
</gene>
<evidence type="ECO:0000259" key="6">
    <source>
        <dbReference type="PROSITE" id="PS50977"/>
    </source>
</evidence>
<evidence type="ECO:0000256" key="4">
    <source>
        <dbReference type="ARBA" id="ARBA00023163"/>
    </source>
</evidence>
<evidence type="ECO:0000256" key="2">
    <source>
        <dbReference type="ARBA" id="ARBA00023015"/>
    </source>
</evidence>
<evidence type="ECO:0000313" key="8">
    <source>
        <dbReference type="Proteomes" id="UP000781958"/>
    </source>
</evidence>
<dbReference type="InterPro" id="IPR009057">
    <property type="entry name" value="Homeodomain-like_sf"/>
</dbReference>
<evidence type="ECO:0000256" key="1">
    <source>
        <dbReference type="ARBA" id="ARBA00022491"/>
    </source>
</evidence>
<evidence type="ECO:0000256" key="5">
    <source>
        <dbReference type="PROSITE-ProRule" id="PRU00335"/>
    </source>
</evidence>
<dbReference type="SUPFAM" id="SSF46689">
    <property type="entry name" value="Homeodomain-like"/>
    <property type="match status" value="1"/>
</dbReference>
<dbReference type="PROSITE" id="PS01081">
    <property type="entry name" value="HTH_TETR_1"/>
    <property type="match status" value="1"/>
</dbReference>
<keyword evidence="8" id="KW-1185">Reference proteome</keyword>
<dbReference type="Gene3D" id="1.10.357.10">
    <property type="entry name" value="Tetracycline Repressor, domain 2"/>
    <property type="match status" value="1"/>
</dbReference>
<evidence type="ECO:0000256" key="3">
    <source>
        <dbReference type="ARBA" id="ARBA00023125"/>
    </source>
</evidence>
<dbReference type="InterPro" id="IPR023772">
    <property type="entry name" value="DNA-bd_HTH_TetR-type_CS"/>
</dbReference>
<keyword evidence="1" id="KW-0678">Repressor</keyword>
<dbReference type="PANTHER" id="PTHR30055">
    <property type="entry name" value="HTH-TYPE TRANSCRIPTIONAL REGULATOR RUTR"/>
    <property type="match status" value="1"/>
</dbReference>
<evidence type="ECO:0000313" key="7">
    <source>
        <dbReference type="EMBL" id="MBP2297247.1"/>
    </source>
</evidence>
<dbReference type="PROSITE" id="PS50977">
    <property type="entry name" value="HTH_TETR_2"/>
    <property type="match status" value="1"/>
</dbReference>
<feature type="domain" description="HTH tetR-type" evidence="6">
    <location>
        <begin position="4"/>
        <end position="64"/>
    </location>
</feature>
<keyword evidence="4" id="KW-0804">Transcription</keyword>
<dbReference type="EMBL" id="JAGINP010000048">
    <property type="protein sequence ID" value="MBP2297247.1"/>
    <property type="molecule type" value="Genomic_DNA"/>
</dbReference>
<dbReference type="PANTHER" id="PTHR30055:SF175">
    <property type="entry name" value="HTH-TYPE TRANSCRIPTIONAL REPRESSOR KSTR2"/>
    <property type="match status" value="1"/>
</dbReference>
<dbReference type="InterPro" id="IPR001647">
    <property type="entry name" value="HTH_TetR"/>
</dbReference>
<dbReference type="Proteomes" id="UP000781958">
    <property type="component" value="Unassembled WGS sequence"/>
</dbReference>
<reference evidence="7 8" key="1">
    <citation type="submission" date="2021-03" db="EMBL/GenBank/DDBJ databases">
        <title>Genomic Encyclopedia of Type Strains, Phase III (KMG-III): the genomes of soil and plant-associated and newly described type strains.</title>
        <authorList>
            <person name="Whitman W."/>
        </authorList>
    </citation>
    <scope>NUCLEOTIDE SEQUENCE [LARGE SCALE GENOMIC DNA]</scope>
    <source>
        <strain evidence="7 8">IMMIB AFH-6</strain>
    </source>
</reference>
<comment type="caution">
    <text evidence="7">The sequence shown here is derived from an EMBL/GenBank/DDBJ whole genome shotgun (WGS) entry which is preliminary data.</text>
</comment>
<name>A0ABS4SZ57_9PROT</name>
<dbReference type="Pfam" id="PF00440">
    <property type="entry name" value="TetR_N"/>
    <property type="match status" value="1"/>
</dbReference>